<evidence type="ECO:0000256" key="1">
    <source>
        <dbReference type="SAM" id="Phobius"/>
    </source>
</evidence>
<dbReference type="Proteomes" id="UP000267223">
    <property type="component" value="Unassembled WGS sequence"/>
</dbReference>
<name>A0A3M9NB39_9BACT</name>
<dbReference type="RefSeq" id="WP_123121656.1">
    <property type="nucleotide sequence ID" value="NZ_RJJR01000013.1"/>
</dbReference>
<evidence type="ECO:0000313" key="3">
    <source>
        <dbReference type="EMBL" id="RNI34595.1"/>
    </source>
</evidence>
<dbReference type="Pfam" id="PF13584">
    <property type="entry name" value="BatD"/>
    <property type="match status" value="2"/>
</dbReference>
<evidence type="ECO:0000256" key="2">
    <source>
        <dbReference type="SAM" id="SignalP"/>
    </source>
</evidence>
<dbReference type="AlphaFoldDB" id="A0A3M9NB39"/>
<feature type="chain" id="PRO_5018255348" evidence="2">
    <location>
        <begin position="29"/>
        <end position="642"/>
    </location>
</feature>
<accession>A0A3M9NB39</accession>
<sequence length="642" mass="70500">MITFLQSAFKTGFFVFLLAFLSPGTSEAQVKFSVVCPQKKIGKEDVLQVKFKVENATNVESIVPPDFKNFTIVSGPNQESSQSNINGKITSYVALGYTLTPNSTGTFTIGSATTVADGEHLSTHPITIVVVKGSVASSQPSGPQQNLPPFPPLNFDFPSAPATRQFDDYILKPNENVEEKTAKNLFIKVNVSKKSCYVGEPVVATYQLFTRLPSETTITDVPSFNGFSVNDLDVSSNSTVQKYNGRMYNVYNIRKVELYPLQSGDITLGSMTSTNKVTFVKAAYLNRRDRGGFFDMFQNFGQDAIPPEGLVEKSVTLKSPPEVINVKPLPADKPADFRGAVGEFSIASSLEKDKISTDDAGILKLTITGKGNIQLINAPTVSWPDGIDGYDAKVKDNVDRKQVPMQGSKTFSYPFTVSKPGKYSIDSIEFSYFDPLSSSYKILRTPPLHLVVTKGKGIPHNGLSGAANSSSADEIVSAKTEIIAGIILVALVILAILFVLIRKRRSGDDLEKNIKLDDLKNDEPAGDEIKKTEFTIPENPLKEVHQKLMAQDSYGFYHTLDASLRKFLSGKFKVPQGELSKKRVNEELDKCNVTLNTSLMLTSLMDEIQMNLYAPPSHVSQLNSIYEKASEVIVLLDKQICR</sequence>
<dbReference type="OrthoDB" id="2079210at2"/>
<feature type="signal peptide" evidence="2">
    <location>
        <begin position="1"/>
        <end position="28"/>
    </location>
</feature>
<gene>
    <name evidence="3" type="ORF">EFY79_15600</name>
</gene>
<protein>
    <submittedName>
        <fullName evidence="3">Protein BatD</fullName>
    </submittedName>
</protein>
<reference evidence="3 4" key="1">
    <citation type="submission" date="2018-11" db="EMBL/GenBank/DDBJ databases">
        <title>Draft genome sequence of Ferruginibacter sp. BO-59.</title>
        <authorList>
            <person name="Im W.T."/>
        </authorList>
    </citation>
    <scope>NUCLEOTIDE SEQUENCE [LARGE SCALE GENOMIC DNA]</scope>
    <source>
        <strain evidence="3 4">BO-59</strain>
    </source>
</reference>
<keyword evidence="2" id="KW-0732">Signal</keyword>
<keyword evidence="1" id="KW-0812">Transmembrane</keyword>
<keyword evidence="1" id="KW-0472">Membrane</keyword>
<keyword evidence="4" id="KW-1185">Reference proteome</keyword>
<dbReference type="PANTHER" id="PTHR40940">
    <property type="entry name" value="PROTEIN BATD-RELATED"/>
    <property type="match status" value="1"/>
</dbReference>
<evidence type="ECO:0000313" key="4">
    <source>
        <dbReference type="Proteomes" id="UP000267223"/>
    </source>
</evidence>
<dbReference type="InterPro" id="IPR025738">
    <property type="entry name" value="BatD"/>
</dbReference>
<dbReference type="PANTHER" id="PTHR40940:SF2">
    <property type="entry name" value="BATD"/>
    <property type="match status" value="1"/>
</dbReference>
<feature type="transmembrane region" description="Helical" evidence="1">
    <location>
        <begin position="482"/>
        <end position="501"/>
    </location>
</feature>
<proteinExistence type="predicted"/>
<comment type="caution">
    <text evidence="3">The sequence shown here is derived from an EMBL/GenBank/DDBJ whole genome shotgun (WGS) entry which is preliminary data.</text>
</comment>
<keyword evidence="1" id="KW-1133">Transmembrane helix</keyword>
<organism evidence="3 4">
    <name type="scientific">Hanamia caeni</name>
    <dbReference type="NCBI Taxonomy" id="2294116"/>
    <lineage>
        <taxon>Bacteria</taxon>
        <taxon>Pseudomonadati</taxon>
        <taxon>Bacteroidota</taxon>
        <taxon>Chitinophagia</taxon>
        <taxon>Chitinophagales</taxon>
        <taxon>Chitinophagaceae</taxon>
        <taxon>Hanamia</taxon>
    </lineage>
</organism>
<dbReference type="EMBL" id="RJJR01000013">
    <property type="protein sequence ID" value="RNI34595.1"/>
    <property type="molecule type" value="Genomic_DNA"/>
</dbReference>